<feature type="region of interest" description="Disordered" evidence="2">
    <location>
        <begin position="125"/>
        <end position="144"/>
    </location>
</feature>
<evidence type="ECO:0000256" key="1">
    <source>
        <dbReference type="ARBA" id="ARBA00022679"/>
    </source>
</evidence>
<dbReference type="PANTHER" id="PTHR48207">
    <property type="entry name" value="SUCCINATE--HYDROXYMETHYLGLUTARATE COA-TRANSFERASE"/>
    <property type="match status" value="1"/>
</dbReference>
<dbReference type="AlphaFoldDB" id="X8AHU7"/>
<dbReference type="SUPFAM" id="SSF89796">
    <property type="entry name" value="CoA-transferase family III (CaiB/BaiF)"/>
    <property type="match status" value="1"/>
</dbReference>
<dbReference type="InterPro" id="IPR023606">
    <property type="entry name" value="CoA-Trfase_III_dom_1_sf"/>
</dbReference>
<comment type="caution">
    <text evidence="3">The sequence shown here is derived from an EMBL/GenBank/DDBJ whole genome shotgun (WGS) entry which is preliminary data.</text>
</comment>
<dbReference type="PATRIC" id="fig|1299334.3.peg.6366"/>
<organism evidence="3">
    <name type="scientific">Mycobacterium xenopi 4042</name>
    <dbReference type="NCBI Taxonomy" id="1299334"/>
    <lineage>
        <taxon>Bacteria</taxon>
        <taxon>Bacillati</taxon>
        <taxon>Actinomycetota</taxon>
        <taxon>Actinomycetes</taxon>
        <taxon>Mycobacteriales</taxon>
        <taxon>Mycobacteriaceae</taxon>
        <taxon>Mycobacterium</taxon>
    </lineage>
</organism>
<proteinExistence type="predicted"/>
<dbReference type="EMBL" id="JAOB01000060">
    <property type="protein sequence ID" value="EUA30435.1"/>
    <property type="molecule type" value="Genomic_DNA"/>
</dbReference>
<evidence type="ECO:0000313" key="3">
    <source>
        <dbReference type="EMBL" id="EUA30435.1"/>
    </source>
</evidence>
<dbReference type="InterPro" id="IPR050483">
    <property type="entry name" value="CoA-transferase_III_domain"/>
</dbReference>
<reference evidence="3" key="1">
    <citation type="submission" date="2014-01" db="EMBL/GenBank/DDBJ databases">
        <authorList>
            <person name="Brown-Elliot B."/>
            <person name="Wallace R."/>
            <person name="Lenaerts A."/>
            <person name="Ordway D."/>
            <person name="DeGroote M.A."/>
            <person name="Parker T."/>
            <person name="Sizemore C."/>
            <person name="Tallon L.J."/>
            <person name="Sadzewicz L.K."/>
            <person name="Sengamalay N."/>
            <person name="Fraser C.M."/>
            <person name="Hine E."/>
            <person name="Shefchek K.A."/>
            <person name="Das S.P."/>
            <person name="Tettelin H."/>
        </authorList>
    </citation>
    <scope>NUCLEOTIDE SEQUENCE [LARGE SCALE GENOMIC DNA]</scope>
    <source>
        <strain evidence="3">4042</strain>
    </source>
</reference>
<dbReference type="Gene3D" id="3.40.50.10540">
    <property type="entry name" value="Crotonobetainyl-coa:carnitine coa-transferase, domain 1"/>
    <property type="match status" value="1"/>
</dbReference>
<dbReference type="Pfam" id="PF02515">
    <property type="entry name" value="CoA_transf_3"/>
    <property type="match status" value="1"/>
</dbReference>
<dbReference type="GO" id="GO:0047369">
    <property type="term" value="F:succinate-hydroxymethylglutarate CoA-transferase activity"/>
    <property type="evidence" value="ECO:0007669"/>
    <property type="project" value="TreeGrafter"/>
</dbReference>
<dbReference type="PANTHER" id="PTHR48207:SF3">
    <property type="entry name" value="SUCCINATE--HYDROXYMETHYLGLUTARATE COA-TRANSFERASE"/>
    <property type="match status" value="1"/>
</dbReference>
<dbReference type="InterPro" id="IPR003673">
    <property type="entry name" value="CoA-Trfase_fam_III"/>
</dbReference>
<gene>
    <name evidence="3" type="ORF">I553_4692</name>
</gene>
<name>X8AHU7_MYCXE</name>
<keyword evidence="1 3" id="KW-0808">Transferase</keyword>
<accession>X8AHU7</accession>
<protein>
    <submittedName>
        <fullName evidence="3">CoA-transferase III family protein</fullName>
    </submittedName>
</protein>
<evidence type="ECO:0000256" key="2">
    <source>
        <dbReference type="SAM" id="MobiDB-lite"/>
    </source>
</evidence>
<sequence>MLDLTTYWAGPCCTHFLALLGAEVIHVESTRKPDGTRLIAGIPITEDQWWEKSPIFSALNTNKKGLTLDLQSERGRELLRRLIATSDVIVENFTPRVLDQIGVDFAAAQAIRPDVIMLRMPGSGSTVPGATSLHLPTSLKPPPD</sequence>